<evidence type="ECO:0000313" key="3">
    <source>
        <dbReference type="Proteomes" id="UP000010798"/>
    </source>
</evidence>
<dbReference type="Gene3D" id="1.10.10.10">
    <property type="entry name" value="Winged helix-like DNA-binding domain superfamily/Winged helix DNA-binding domain"/>
    <property type="match status" value="1"/>
</dbReference>
<keyword evidence="2" id="KW-0418">Kinase</keyword>
<sequence>MGFPWFSSASTVMSSMIQPQLLRRMTVRRVLEVLRDRGPCTRAHLTRLSGISAPTVAKAVVSLLESGLLEEGDSIQGAPGRPGTLMRLARDRAQVIGVVLDSSLCTMISAGLDGTIHEAGRVDFPTPDSYEALLEQISLLANTLISREGVKTLGLGISTPGLINSRTGRAMLSPNLHLTDGHSPARDLSQRLGIDCVMYQETQALCLGERMYSAPEPLDDFVMLEISTGLGVGVVMDGRLMEGHSGLAGELGHVTVALDGPLCGCGNRGCLETLATDSALTRGISEQLGHAVSLDDVKRLIHDGNTIAERELHKVCEYLAIAIAAAINLWNPSTLFVHGRLFDVRDGLFETVCDLTQRRTLAPSLADCRILRARWSKQQGAVAGAIHHLIDAHGPILDESP</sequence>
<accession>L0DPP4</accession>
<comment type="similarity">
    <text evidence="1">Belongs to the ROK (NagC/XylR) family.</text>
</comment>
<evidence type="ECO:0000313" key="2">
    <source>
        <dbReference type="EMBL" id="AGA30813.1"/>
    </source>
</evidence>
<dbReference type="eggNOG" id="COG2345">
    <property type="taxonomic scope" value="Bacteria"/>
</dbReference>
<evidence type="ECO:0000256" key="1">
    <source>
        <dbReference type="ARBA" id="ARBA00006479"/>
    </source>
</evidence>
<dbReference type="GO" id="GO:0016301">
    <property type="term" value="F:kinase activity"/>
    <property type="evidence" value="ECO:0007669"/>
    <property type="project" value="UniProtKB-KW"/>
</dbReference>
<dbReference type="InterPro" id="IPR036390">
    <property type="entry name" value="WH_DNA-bd_sf"/>
</dbReference>
<protein>
    <submittedName>
        <fullName evidence="2">Transcriptional regulator/sugar kinase</fullName>
    </submittedName>
</protein>
<dbReference type="PANTHER" id="PTHR18964:SF173">
    <property type="entry name" value="GLUCOKINASE"/>
    <property type="match status" value="1"/>
</dbReference>
<dbReference type="InterPro" id="IPR049874">
    <property type="entry name" value="ROK_cs"/>
</dbReference>
<proteinExistence type="inferred from homology"/>
<dbReference type="HOGENOM" id="CLU_036604_13_2_0"/>
<gene>
    <name evidence="2" type="ordered locus">Sinac_6743</name>
</gene>
<keyword evidence="3" id="KW-1185">Reference proteome</keyword>
<organism evidence="2 3">
    <name type="scientific">Singulisphaera acidiphila (strain ATCC BAA-1392 / DSM 18658 / VKM B-2454 / MOB10)</name>
    <dbReference type="NCBI Taxonomy" id="886293"/>
    <lineage>
        <taxon>Bacteria</taxon>
        <taxon>Pseudomonadati</taxon>
        <taxon>Planctomycetota</taxon>
        <taxon>Planctomycetia</taxon>
        <taxon>Isosphaerales</taxon>
        <taxon>Isosphaeraceae</taxon>
        <taxon>Singulisphaera</taxon>
    </lineage>
</organism>
<reference evidence="2 3" key="1">
    <citation type="submission" date="2012-02" db="EMBL/GenBank/DDBJ databases">
        <title>Complete sequence of chromosome of Singulisphaera acidiphila DSM 18658.</title>
        <authorList>
            <consortium name="US DOE Joint Genome Institute (JGI-PGF)"/>
            <person name="Lucas S."/>
            <person name="Copeland A."/>
            <person name="Lapidus A."/>
            <person name="Glavina del Rio T."/>
            <person name="Dalin E."/>
            <person name="Tice H."/>
            <person name="Bruce D."/>
            <person name="Goodwin L."/>
            <person name="Pitluck S."/>
            <person name="Peters L."/>
            <person name="Ovchinnikova G."/>
            <person name="Chertkov O."/>
            <person name="Kyrpides N."/>
            <person name="Mavromatis K."/>
            <person name="Ivanova N."/>
            <person name="Brettin T."/>
            <person name="Detter J.C."/>
            <person name="Han C."/>
            <person name="Larimer F."/>
            <person name="Land M."/>
            <person name="Hauser L."/>
            <person name="Markowitz V."/>
            <person name="Cheng J.-F."/>
            <person name="Hugenholtz P."/>
            <person name="Woyke T."/>
            <person name="Wu D."/>
            <person name="Tindall B."/>
            <person name="Pomrenke H."/>
            <person name="Brambilla E."/>
            <person name="Klenk H.-P."/>
            <person name="Eisen J.A."/>
        </authorList>
    </citation>
    <scope>NUCLEOTIDE SEQUENCE [LARGE SCALE GENOMIC DNA]</scope>
    <source>
        <strain evidence="3">ATCC BAA-1392 / DSM 18658 / VKM B-2454 / MOB10</strain>
    </source>
</reference>
<dbReference type="eggNOG" id="COG1940">
    <property type="taxonomic scope" value="Bacteria"/>
</dbReference>
<dbReference type="PROSITE" id="PS01125">
    <property type="entry name" value="ROK"/>
    <property type="match status" value="1"/>
</dbReference>
<dbReference type="SUPFAM" id="SSF46785">
    <property type="entry name" value="Winged helix' DNA-binding domain"/>
    <property type="match status" value="1"/>
</dbReference>
<name>L0DPP4_SINAD</name>
<dbReference type="Pfam" id="PF00480">
    <property type="entry name" value="ROK"/>
    <property type="match status" value="1"/>
</dbReference>
<dbReference type="PANTHER" id="PTHR18964">
    <property type="entry name" value="ROK (REPRESSOR, ORF, KINASE) FAMILY"/>
    <property type="match status" value="1"/>
</dbReference>
<dbReference type="EMBL" id="CP003364">
    <property type="protein sequence ID" value="AGA30813.1"/>
    <property type="molecule type" value="Genomic_DNA"/>
</dbReference>
<keyword evidence="2" id="KW-0808">Transferase</keyword>
<dbReference type="KEGG" id="saci:Sinac_6743"/>
<dbReference type="AlphaFoldDB" id="L0DPP4"/>
<dbReference type="InterPro" id="IPR036388">
    <property type="entry name" value="WH-like_DNA-bd_sf"/>
</dbReference>
<dbReference type="SUPFAM" id="SSF53067">
    <property type="entry name" value="Actin-like ATPase domain"/>
    <property type="match status" value="1"/>
</dbReference>
<dbReference type="Proteomes" id="UP000010798">
    <property type="component" value="Chromosome"/>
</dbReference>
<dbReference type="InterPro" id="IPR000600">
    <property type="entry name" value="ROK"/>
</dbReference>
<dbReference type="InterPro" id="IPR043129">
    <property type="entry name" value="ATPase_NBD"/>
</dbReference>
<dbReference type="Gene3D" id="3.30.420.40">
    <property type="match status" value="2"/>
</dbReference>
<dbReference type="STRING" id="886293.Sinac_6743"/>